<feature type="domain" description="GFO/IDH/MocA-like oxidoreductase" evidence="5">
    <location>
        <begin position="126"/>
        <end position="246"/>
    </location>
</feature>
<dbReference type="Proteomes" id="UP000035721">
    <property type="component" value="Unassembled WGS sequence"/>
</dbReference>
<keyword evidence="2 6" id="KW-0560">Oxidoreductase</keyword>
<dbReference type="InterPro" id="IPR036291">
    <property type="entry name" value="NAD(P)-bd_dom_sf"/>
</dbReference>
<reference evidence="6 7" key="1">
    <citation type="journal article" date="2013" name="ISME J.">
        <title>A metabolic model for members of the genus Tetrasphaera involved in enhanced biological phosphorus removal.</title>
        <authorList>
            <person name="Kristiansen R."/>
            <person name="Nguyen H.T.T."/>
            <person name="Saunders A.M."/>
            <person name="Nielsen J.L."/>
            <person name="Wimmer R."/>
            <person name="Le V.Q."/>
            <person name="McIlroy S.J."/>
            <person name="Petrovski S."/>
            <person name="Seviour R.J."/>
            <person name="Calteau A."/>
            <person name="Nielsen K.L."/>
            <person name="Nielsen P.H."/>
        </authorList>
    </citation>
    <scope>NUCLEOTIDE SEQUENCE [LARGE SCALE GENOMIC DNA]</scope>
    <source>
        <strain evidence="6 7">T1-X7</strain>
    </source>
</reference>
<dbReference type="InterPro" id="IPR000683">
    <property type="entry name" value="Gfo/Idh/MocA-like_OxRdtase_N"/>
</dbReference>
<dbReference type="OrthoDB" id="256869at2"/>
<evidence type="ECO:0000259" key="4">
    <source>
        <dbReference type="Pfam" id="PF01408"/>
    </source>
</evidence>
<dbReference type="STRING" id="1194083.BN12_380015"/>
<evidence type="ECO:0000256" key="2">
    <source>
        <dbReference type="ARBA" id="ARBA00023002"/>
    </source>
</evidence>
<accession>A0A077LYE1</accession>
<dbReference type="SUPFAM" id="SSF55347">
    <property type="entry name" value="Glyceraldehyde-3-phosphate dehydrogenase-like, C-terminal domain"/>
    <property type="match status" value="1"/>
</dbReference>
<dbReference type="GO" id="GO:0000166">
    <property type="term" value="F:nucleotide binding"/>
    <property type="evidence" value="ECO:0007669"/>
    <property type="project" value="InterPro"/>
</dbReference>
<evidence type="ECO:0000313" key="7">
    <source>
        <dbReference type="Proteomes" id="UP000035721"/>
    </source>
</evidence>
<dbReference type="AlphaFoldDB" id="A0A077LYE1"/>
<proteinExistence type="inferred from homology"/>
<feature type="domain" description="Gfo/Idh/MocA-like oxidoreductase N-terminal" evidence="4">
    <location>
        <begin position="1"/>
        <end position="118"/>
    </location>
</feature>
<name>A0A077LYE1_9MICO</name>
<evidence type="ECO:0000313" key="6">
    <source>
        <dbReference type="EMBL" id="CCH78933.1"/>
    </source>
</evidence>
<dbReference type="PANTHER" id="PTHR42840:SF3">
    <property type="entry name" value="BINDING ROSSMANN FOLD OXIDOREDUCTASE, PUTATIVE (AFU_ORTHOLOGUE AFUA_2G10240)-RELATED"/>
    <property type="match status" value="1"/>
</dbReference>
<sequence length="333" mass="34600">MKIGLIGAGRIGAFHAETLSALETVGSLVVTDAVPEAAQAVAARFGAEAVASTDDLLSAGLDGVVIASSTATHLPLLHASLAVGIPTFCEKPVSEDPAAASDLIDVVAASGVPVQIGFPRRFDPAFVAAKAALDSGSLGWLTTIRSTTMDPAPPPATYLAGSGGIFRDCAIHDFDAVRWATGHDVVEVYATGDARGDAMFADAGDVSSASTLLAFEDGTIGVVSNTRYNAQGYDVRLELHGSEGSIAAGLDEGLPFRQATPGIRWPSGPAHTFFMDRLTEAFRIELGTFVDVAAGRLASPCTIRDGLEASWIAEAATLSLQEHRPVRLDEVRR</sequence>
<comment type="caution">
    <text evidence="6">The sequence shown here is derived from an EMBL/GenBank/DDBJ whole genome shotgun (WGS) entry which is preliminary data.</text>
</comment>
<dbReference type="Pfam" id="PF22725">
    <property type="entry name" value="GFO_IDH_MocA_C3"/>
    <property type="match status" value="1"/>
</dbReference>
<dbReference type="EMBL" id="CAJB01000312">
    <property type="protein sequence ID" value="CCH78933.1"/>
    <property type="molecule type" value="Genomic_DNA"/>
</dbReference>
<organism evidence="6 7">
    <name type="scientific">Nostocoides japonicum T1-X7</name>
    <dbReference type="NCBI Taxonomy" id="1194083"/>
    <lineage>
        <taxon>Bacteria</taxon>
        <taxon>Bacillati</taxon>
        <taxon>Actinomycetota</taxon>
        <taxon>Actinomycetes</taxon>
        <taxon>Micrococcales</taxon>
        <taxon>Intrasporangiaceae</taxon>
        <taxon>Nostocoides</taxon>
    </lineage>
</organism>
<dbReference type="PANTHER" id="PTHR42840">
    <property type="entry name" value="NAD(P)-BINDING ROSSMANN-FOLD SUPERFAMILY PROTEIN-RELATED"/>
    <property type="match status" value="1"/>
</dbReference>
<evidence type="ECO:0000256" key="1">
    <source>
        <dbReference type="ARBA" id="ARBA00010928"/>
    </source>
</evidence>
<protein>
    <submittedName>
        <fullName evidence="6">Inositol 2-dehydrogenase</fullName>
        <ecNumber evidence="6">1.1.1.18</ecNumber>
    </submittedName>
</protein>
<comment type="similarity">
    <text evidence="1">Belongs to the Gfo/Idh/MocA family.</text>
</comment>
<dbReference type="GO" id="GO:0050112">
    <property type="term" value="F:inositol 2-dehydrogenase (NAD+) activity"/>
    <property type="evidence" value="ECO:0007669"/>
    <property type="project" value="UniProtKB-EC"/>
</dbReference>
<dbReference type="Gene3D" id="3.30.360.10">
    <property type="entry name" value="Dihydrodipicolinate Reductase, domain 2"/>
    <property type="match status" value="1"/>
</dbReference>
<keyword evidence="7" id="KW-1185">Reference proteome</keyword>
<dbReference type="SUPFAM" id="SSF51735">
    <property type="entry name" value="NAD(P)-binding Rossmann-fold domains"/>
    <property type="match status" value="1"/>
</dbReference>
<evidence type="ECO:0000259" key="5">
    <source>
        <dbReference type="Pfam" id="PF22725"/>
    </source>
</evidence>
<dbReference type="RefSeq" id="WP_048551096.1">
    <property type="nucleotide sequence ID" value="NZ_HF570958.1"/>
</dbReference>
<dbReference type="Gene3D" id="3.40.50.720">
    <property type="entry name" value="NAD(P)-binding Rossmann-like Domain"/>
    <property type="match status" value="1"/>
</dbReference>
<keyword evidence="3" id="KW-0520">NAD</keyword>
<dbReference type="Pfam" id="PF01408">
    <property type="entry name" value="GFO_IDH_MocA"/>
    <property type="match status" value="1"/>
</dbReference>
<gene>
    <name evidence="6" type="ORF">BN12_380015</name>
</gene>
<evidence type="ECO:0000256" key="3">
    <source>
        <dbReference type="ARBA" id="ARBA00023027"/>
    </source>
</evidence>
<dbReference type="EC" id="1.1.1.18" evidence="6"/>
<dbReference type="InterPro" id="IPR055170">
    <property type="entry name" value="GFO_IDH_MocA-like_dom"/>
</dbReference>